<evidence type="ECO:0000256" key="3">
    <source>
        <dbReference type="ARBA" id="ARBA00038502"/>
    </source>
</evidence>
<reference evidence="5 6" key="1">
    <citation type="submission" date="2017-06" db="EMBL/GenBank/DDBJ databases">
        <authorList>
            <person name="Kim H.J."/>
            <person name="Triplett B.A."/>
        </authorList>
    </citation>
    <scope>NUCLEOTIDE SEQUENCE [LARGE SCALE GENOMIC DNA]</scope>
    <source>
        <strain evidence="5 6">13146</strain>
    </source>
</reference>
<dbReference type="CDD" id="cd04301">
    <property type="entry name" value="NAT_SF"/>
    <property type="match status" value="1"/>
</dbReference>
<dbReference type="AlphaFoldDB" id="A0A246HNY9"/>
<accession>A0A246HNY9</accession>
<sequence>MTPSPVALPPAGVPGVSLRWLRPEDAHAWYAVLRLPEVTALTSWSLSSAEDLLPILEACGDDASASQVRLAIIDAQGVLAGSIGFHSINVQHGTAEIAYELAPHYWRRGIASAVCNGVVAWAWRQFGWQRIQASVLDTNVASAGVLRRCGFEHEGRLRRYRRVAGVSRDFDLYSRLPEASTDALNSTAGSSRS</sequence>
<protein>
    <submittedName>
        <fullName evidence="5">GNAT family N-acetyltransferase</fullName>
    </submittedName>
</protein>
<dbReference type="InterPro" id="IPR051531">
    <property type="entry name" value="N-acetyltransferase"/>
</dbReference>
<dbReference type="OrthoDB" id="9801669at2"/>
<dbReference type="EMBL" id="NIVS01000014">
    <property type="protein sequence ID" value="OWQ55002.1"/>
    <property type="molecule type" value="Genomic_DNA"/>
</dbReference>
<proteinExistence type="inferred from homology"/>
<organism evidence="5 6">
    <name type="scientific">Stenotrophomonas maltophilia</name>
    <name type="common">Pseudomonas maltophilia</name>
    <name type="synonym">Xanthomonas maltophilia</name>
    <dbReference type="NCBI Taxonomy" id="40324"/>
    <lineage>
        <taxon>Bacteria</taxon>
        <taxon>Pseudomonadati</taxon>
        <taxon>Pseudomonadota</taxon>
        <taxon>Gammaproteobacteria</taxon>
        <taxon>Lysobacterales</taxon>
        <taxon>Lysobacteraceae</taxon>
        <taxon>Stenotrophomonas</taxon>
        <taxon>Stenotrophomonas maltophilia group</taxon>
    </lineage>
</organism>
<dbReference type="InterPro" id="IPR016181">
    <property type="entry name" value="Acyl_CoA_acyltransferase"/>
</dbReference>
<feature type="domain" description="N-acetyltransferase" evidence="4">
    <location>
        <begin position="16"/>
        <end position="177"/>
    </location>
</feature>
<evidence type="ECO:0000313" key="6">
    <source>
        <dbReference type="Proteomes" id="UP000198157"/>
    </source>
</evidence>
<dbReference type="GO" id="GO:0016747">
    <property type="term" value="F:acyltransferase activity, transferring groups other than amino-acyl groups"/>
    <property type="evidence" value="ECO:0007669"/>
    <property type="project" value="InterPro"/>
</dbReference>
<dbReference type="InterPro" id="IPR000182">
    <property type="entry name" value="GNAT_dom"/>
</dbReference>
<dbReference type="Gene3D" id="3.40.630.30">
    <property type="match status" value="1"/>
</dbReference>
<name>A0A246HNY9_STEMA</name>
<evidence type="ECO:0000313" key="5">
    <source>
        <dbReference type="EMBL" id="OWQ55002.1"/>
    </source>
</evidence>
<keyword evidence="1 5" id="KW-0808">Transferase</keyword>
<keyword evidence="2" id="KW-0012">Acyltransferase</keyword>
<dbReference type="PROSITE" id="PS51186">
    <property type="entry name" value="GNAT"/>
    <property type="match status" value="1"/>
</dbReference>
<dbReference type="Proteomes" id="UP000198157">
    <property type="component" value="Unassembled WGS sequence"/>
</dbReference>
<evidence type="ECO:0000256" key="2">
    <source>
        <dbReference type="ARBA" id="ARBA00023315"/>
    </source>
</evidence>
<dbReference type="SUPFAM" id="SSF55729">
    <property type="entry name" value="Acyl-CoA N-acyltransferases (Nat)"/>
    <property type="match status" value="1"/>
</dbReference>
<dbReference type="PANTHER" id="PTHR43792:SF8">
    <property type="entry name" value="[RIBOSOMAL PROTEIN US5]-ALANINE N-ACETYLTRANSFERASE"/>
    <property type="match status" value="1"/>
</dbReference>
<evidence type="ECO:0000259" key="4">
    <source>
        <dbReference type="PROSITE" id="PS51186"/>
    </source>
</evidence>
<gene>
    <name evidence="5" type="ORF">CEE60_06910</name>
</gene>
<dbReference type="Pfam" id="PF13302">
    <property type="entry name" value="Acetyltransf_3"/>
    <property type="match status" value="1"/>
</dbReference>
<comment type="similarity">
    <text evidence="3">Belongs to the acetyltransferase family. RimJ subfamily.</text>
</comment>
<dbReference type="PANTHER" id="PTHR43792">
    <property type="entry name" value="GNAT FAMILY, PUTATIVE (AFU_ORTHOLOGUE AFUA_3G00765)-RELATED-RELATED"/>
    <property type="match status" value="1"/>
</dbReference>
<evidence type="ECO:0000256" key="1">
    <source>
        <dbReference type="ARBA" id="ARBA00022679"/>
    </source>
</evidence>
<comment type="caution">
    <text evidence="5">The sequence shown here is derived from an EMBL/GenBank/DDBJ whole genome shotgun (WGS) entry which is preliminary data.</text>
</comment>